<evidence type="ECO:0000313" key="2">
    <source>
        <dbReference type="Proteomes" id="UP001157502"/>
    </source>
</evidence>
<sequence length="84" mass="9096">MSPNKRPLQRETNLKGTWEGGQLGIRGPQLQAGQRPTHIGTSMLRRTTAVPTPSRSTIAPTSWCVTLGQAHADCALSFGCPWIL</sequence>
<accession>A0ACC2GAT8</accession>
<protein>
    <submittedName>
        <fullName evidence="1">Uncharacterized protein</fullName>
    </submittedName>
</protein>
<keyword evidence="2" id="KW-1185">Reference proteome</keyword>
<proteinExistence type="predicted"/>
<evidence type="ECO:0000313" key="1">
    <source>
        <dbReference type="EMBL" id="KAJ8000794.1"/>
    </source>
</evidence>
<reference evidence="1" key="1">
    <citation type="submission" date="2021-05" db="EMBL/GenBank/DDBJ databases">
        <authorList>
            <person name="Pan Q."/>
            <person name="Jouanno E."/>
            <person name="Zahm M."/>
            <person name="Klopp C."/>
            <person name="Cabau C."/>
            <person name="Louis A."/>
            <person name="Berthelot C."/>
            <person name="Parey E."/>
            <person name="Roest Crollius H."/>
            <person name="Montfort J."/>
            <person name="Robinson-Rechavi M."/>
            <person name="Bouchez O."/>
            <person name="Lampietro C."/>
            <person name="Lopez Roques C."/>
            <person name="Donnadieu C."/>
            <person name="Postlethwait J."/>
            <person name="Bobe J."/>
            <person name="Dillon D."/>
            <person name="Chandos A."/>
            <person name="von Hippel F."/>
            <person name="Guiguen Y."/>
        </authorList>
    </citation>
    <scope>NUCLEOTIDE SEQUENCE</scope>
    <source>
        <strain evidence="1">YG-Jan2019</strain>
    </source>
</reference>
<dbReference type="Proteomes" id="UP001157502">
    <property type="component" value="Chromosome 15"/>
</dbReference>
<comment type="caution">
    <text evidence="1">The sequence shown here is derived from an EMBL/GenBank/DDBJ whole genome shotgun (WGS) entry which is preliminary data.</text>
</comment>
<dbReference type="EMBL" id="CM055742">
    <property type="protein sequence ID" value="KAJ8000794.1"/>
    <property type="molecule type" value="Genomic_DNA"/>
</dbReference>
<gene>
    <name evidence="1" type="ORF">DPEC_G00184020</name>
</gene>
<name>A0ACC2GAT8_DALPE</name>
<organism evidence="1 2">
    <name type="scientific">Dallia pectoralis</name>
    <name type="common">Alaska blackfish</name>
    <dbReference type="NCBI Taxonomy" id="75939"/>
    <lineage>
        <taxon>Eukaryota</taxon>
        <taxon>Metazoa</taxon>
        <taxon>Chordata</taxon>
        <taxon>Craniata</taxon>
        <taxon>Vertebrata</taxon>
        <taxon>Euteleostomi</taxon>
        <taxon>Actinopterygii</taxon>
        <taxon>Neopterygii</taxon>
        <taxon>Teleostei</taxon>
        <taxon>Protacanthopterygii</taxon>
        <taxon>Esociformes</taxon>
        <taxon>Umbridae</taxon>
        <taxon>Dallia</taxon>
    </lineage>
</organism>